<evidence type="ECO:0000313" key="17">
    <source>
        <dbReference type="Proteomes" id="UP001055439"/>
    </source>
</evidence>
<feature type="domain" description="Poly(A) polymerase RNA-binding" evidence="13">
    <location>
        <begin position="370"/>
        <end position="398"/>
    </location>
</feature>
<evidence type="ECO:0000256" key="7">
    <source>
        <dbReference type="ARBA" id="ARBA00022679"/>
    </source>
</evidence>
<sequence length="403" mass="46430">MMARDGEEEIFVIDGELWISQTKELGVTKPISWSGPTKNYETKTQELEKYLADYWIVRKPGRSCCQGRGFGNLDQIVKSWVKRVSRAKGFNEQFVKESNAKIFTFVLTDSGCPTSDAGDFGVTSEILHGLNKGIRYLSREIMITKNQSQVHGPGADIDTLCVGPRHATREEDFFTELHCMLSEMPEVTELHPVPDAHVPVMKFKFSGVSIDFLYAKLSLCVIPEILNNLILFDPEFSYNLALHEVLGKAPWSLLECFRVPRWYKLGIPSMLVSRFFWVYTQWRGPNPVMLCEIQEGNLRLPIWDPRRNSRDRFHQMPIITPVYPCMNSSYNVSSSTLRVMTEEFQHGNGICKAMEANKADWDTLFESYPFFEAYKHYLEIDISAENESDLRKWKGWVELDFGL</sequence>
<evidence type="ECO:0000256" key="1">
    <source>
        <dbReference type="ARBA" id="ARBA00001936"/>
    </source>
</evidence>
<dbReference type="Pfam" id="PF20750">
    <property type="entry name" value="PAP_NTPase"/>
    <property type="match status" value="2"/>
</dbReference>
<dbReference type="InterPro" id="IPR043519">
    <property type="entry name" value="NT_sf"/>
</dbReference>
<feature type="domain" description="Poly(A) polymerase nucleotidyltransferase" evidence="15">
    <location>
        <begin position="145"/>
        <end position="227"/>
    </location>
</feature>
<dbReference type="InterPro" id="IPR011068">
    <property type="entry name" value="NuclTrfase_I-like_C"/>
</dbReference>
<dbReference type="Gene3D" id="3.30.70.590">
    <property type="entry name" value="Poly(A) polymerase predicted RNA binding domain"/>
    <property type="match status" value="1"/>
</dbReference>
<dbReference type="GO" id="GO:0031123">
    <property type="term" value="P:RNA 3'-end processing"/>
    <property type="evidence" value="ECO:0007669"/>
    <property type="project" value="InterPro"/>
</dbReference>
<keyword evidence="11" id="KW-0460">Magnesium</keyword>
<evidence type="ECO:0000256" key="9">
    <source>
        <dbReference type="ARBA" id="ARBA00022741"/>
    </source>
</evidence>
<dbReference type="AlphaFoldDB" id="A0A9E7K930"/>
<keyword evidence="6" id="KW-0507">mRNA processing</keyword>
<evidence type="ECO:0000256" key="5">
    <source>
        <dbReference type="ARBA" id="ARBA00012388"/>
    </source>
</evidence>
<keyword evidence="17" id="KW-1185">Reference proteome</keyword>
<comment type="cofactor">
    <cofactor evidence="2">
        <name>Mg(2+)</name>
        <dbReference type="ChEBI" id="CHEBI:18420"/>
    </cofactor>
</comment>
<evidence type="ECO:0000256" key="4">
    <source>
        <dbReference type="ARBA" id="ARBA00010912"/>
    </source>
</evidence>
<dbReference type="Gene3D" id="3.30.460.10">
    <property type="entry name" value="Beta Polymerase, domain 2"/>
    <property type="match status" value="1"/>
</dbReference>
<dbReference type="SUPFAM" id="SSF81301">
    <property type="entry name" value="Nucleotidyltransferase"/>
    <property type="match status" value="1"/>
</dbReference>
<dbReference type="PANTHER" id="PTHR10682">
    <property type="entry name" value="POLY A POLYMERASE"/>
    <property type="match status" value="1"/>
</dbReference>
<dbReference type="GO" id="GO:0006397">
    <property type="term" value="P:mRNA processing"/>
    <property type="evidence" value="ECO:0007669"/>
    <property type="project" value="UniProtKB-KW"/>
</dbReference>
<dbReference type="InterPro" id="IPR048840">
    <property type="entry name" value="PolA_pol_NTPase"/>
</dbReference>
<dbReference type="GO" id="GO:0046872">
    <property type="term" value="F:metal ion binding"/>
    <property type="evidence" value="ECO:0007669"/>
    <property type="project" value="UniProtKB-KW"/>
</dbReference>
<dbReference type="CDD" id="cd05402">
    <property type="entry name" value="NT_PAP_TUTase"/>
    <property type="match status" value="1"/>
</dbReference>
<dbReference type="EMBL" id="CP097508">
    <property type="protein sequence ID" value="URE11318.1"/>
    <property type="molecule type" value="Genomic_DNA"/>
</dbReference>
<dbReference type="GO" id="GO:0003723">
    <property type="term" value="F:RNA binding"/>
    <property type="evidence" value="ECO:0007669"/>
    <property type="project" value="InterPro"/>
</dbReference>
<dbReference type="GO" id="GO:0005634">
    <property type="term" value="C:nucleus"/>
    <property type="evidence" value="ECO:0007669"/>
    <property type="project" value="UniProtKB-SubCell"/>
</dbReference>
<keyword evidence="8" id="KW-0479">Metal-binding</keyword>
<dbReference type="SUPFAM" id="SSF55003">
    <property type="entry name" value="PAP/Archaeal CCA-adding enzyme, C-terminal domain"/>
    <property type="match status" value="1"/>
</dbReference>
<dbReference type="EC" id="2.7.7.19" evidence="5"/>
<comment type="subcellular location">
    <subcellularLocation>
        <location evidence="3">Nucleus</location>
    </subcellularLocation>
</comment>
<keyword evidence="7" id="KW-0808">Transferase</keyword>
<evidence type="ECO:0000259" key="15">
    <source>
        <dbReference type="Pfam" id="PF20750"/>
    </source>
</evidence>
<feature type="domain" description="Poly(A) polymerase central" evidence="14">
    <location>
        <begin position="251"/>
        <end position="366"/>
    </location>
</feature>
<dbReference type="GO" id="GO:1990817">
    <property type="term" value="F:poly(A) RNA polymerase activity"/>
    <property type="evidence" value="ECO:0007669"/>
    <property type="project" value="UniProtKB-EC"/>
</dbReference>
<comment type="cofactor">
    <cofactor evidence="1">
        <name>Mn(2+)</name>
        <dbReference type="ChEBI" id="CHEBI:29035"/>
    </cofactor>
</comment>
<evidence type="ECO:0000313" key="16">
    <source>
        <dbReference type="EMBL" id="URE11318.1"/>
    </source>
</evidence>
<name>A0A9E7K930_9LILI</name>
<comment type="similarity">
    <text evidence="4">Belongs to the poly(A) polymerase family.</text>
</comment>
<gene>
    <name evidence="16" type="ORF">MUK42_15612</name>
</gene>
<proteinExistence type="inferred from homology"/>
<feature type="domain" description="Poly(A) polymerase nucleotidyltransferase" evidence="15">
    <location>
        <begin position="26"/>
        <end position="112"/>
    </location>
</feature>
<keyword evidence="9" id="KW-0547">Nucleotide-binding</keyword>
<keyword evidence="10" id="KW-0067">ATP-binding</keyword>
<evidence type="ECO:0000256" key="11">
    <source>
        <dbReference type="ARBA" id="ARBA00022842"/>
    </source>
</evidence>
<evidence type="ECO:0000256" key="12">
    <source>
        <dbReference type="ARBA" id="ARBA00023242"/>
    </source>
</evidence>
<dbReference type="PANTHER" id="PTHR10682:SF10">
    <property type="entry name" value="POLYNUCLEOTIDE ADENYLYLTRANSFERASE"/>
    <property type="match status" value="1"/>
</dbReference>
<dbReference type="SUPFAM" id="SSF81631">
    <property type="entry name" value="PAP/OAS1 substrate-binding domain"/>
    <property type="match status" value="1"/>
</dbReference>
<reference evidence="16" key="1">
    <citation type="submission" date="2022-05" db="EMBL/GenBank/DDBJ databases">
        <title>The Musa troglodytarum L. genome provides insights into the mechanism of non-climacteric behaviour and enrichment of carotenoids.</title>
        <authorList>
            <person name="Wang J."/>
        </authorList>
    </citation>
    <scope>NUCLEOTIDE SEQUENCE</scope>
    <source>
        <tissue evidence="16">Leaf</tissue>
    </source>
</reference>
<keyword evidence="12" id="KW-0539">Nucleus</keyword>
<evidence type="ECO:0000256" key="6">
    <source>
        <dbReference type="ARBA" id="ARBA00022664"/>
    </source>
</evidence>
<dbReference type="Proteomes" id="UP001055439">
    <property type="component" value="Chromosome 6"/>
</dbReference>
<dbReference type="InterPro" id="IPR007012">
    <property type="entry name" value="PolA_pol_cen_dom"/>
</dbReference>
<dbReference type="InterPro" id="IPR007010">
    <property type="entry name" value="PolA_pol_RNA-bd_dom"/>
</dbReference>
<evidence type="ECO:0000259" key="14">
    <source>
        <dbReference type="Pfam" id="PF04928"/>
    </source>
</evidence>
<evidence type="ECO:0000256" key="3">
    <source>
        <dbReference type="ARBA" id="ARBA00004123"/>
    </source>
</evidence>
<evidence type="ECO:0000256" key="8">
    <source>
        <dbReference type="ARBA" id="ARBA00022723"/>
    </source>
</evidence>
<dbReference type="GO" id="GO:0005524">
    <property type="term" value="F:ATP binding"/>
    <property type="evidence" value="ECO:0007669"/>
    <property type="project" value="UniProtKB-KW"/>
</dbReference>
<dbReference type="Pfam" id="PF04928">
    <property type="entry name" value="PAP_central"/>
    <property type="match status" value="1"/>
</dbReference>
<accession>A0A9E7K930</accession>
<protein>
    <recommendedName>
        <fullName evidence="5">polynucleotide adenylyltransferase</fullName>
        <ecNumber evidence="5">2.7.7.19</ecNumber>
    </recommendedName>
</protein>
<organism evidence="16 17">
    <name type="scientific">Musa troglodytarum</name>
    <name type="common">fe'i banana</name>
    <dbReference type="NCBI Taxonomy" id="320322"/>
    <lineage>
        <taxon>Eukaryota</taxon>
        <taxon>Viridiplantae</taxon>
        <taxon>Streptophyta</taxon>
        <taxon>Embryophyta</taxon>
        <taxon>Tracheophyta</taxon>
        <taxon>Spermatophyta</taxon>
        <taxon>Magnoliopsida</taxon>
        <taxon>Liliopsida</taxon>
        <taxon>Zingiberales</taxon>
        <taxon>Musaceae</taxon>
        <taxon>Musa</taxon>
    </lineage>
</organism>
<evidence type="ECO:0000256" key="2">
    <source>
        <dbReference type="ARBA" id="ARBA00001946"/>
    </source>
</evidence>
<dbReference type="Pfam" id="PF04926">
    <property type="entry name" value="PAP_RNA-bind"/>
    <property type="match status" value="1"/>
</dbReference>
<dbReference type="Gene3D" id="1.10.1410.10">
    <property type="match status" value="1"/>
</dbReference>
<dbReference type="OrthoDB" id="412748at2759"/>
<evidence type="ECO:0000256" key="10">
    <source>
        <dbReference type="ARBA" id="ARBA00022840"/>
    </source>
</evidence>
<evidence type="ECO:0000259" key="13">
    <source>
        <dbReference type="Pfam" id="PF04926"/>
    </source>
</evidence>